<keyword evidence="8" id="KW-0479">Metal-binding</keyword>
<feature type="domain" description="Poly(A) RNA polymerase mitochondrial-like central palm" evidence="12">
    <location>
        <begin position="290"/>
        <end position="365"/>
    </location>
</feature>
<feature type="compositionally biased region" description="Polar residues" evidence="10">
    <location>
        <begin position="45"/>
        <end position="58"/>
    </location>
</feature>
<dbReference type="PANTHER" id="PTHR12271">
    <property type="entry name" value="POLY A POLYMERASE CID PAP -RELATED"/>
    <property type="match status" value="1"/>
</dbReference>
<evidence type="ECO:0000256" key="3">
    <source>
        <dbReference type="ARBA" id="ARBA00004496"/>
    </source>
</evidence>
<dbReference type="GO" id="GO:0046872">
    <property type="term" value="F:metal ion binding"/>
    <property type="evidence" value="ECO:0007669"/>
    <property type="project" value="UniProtKB-KW"/>
</dbReference>
<dbReference type="AlphaFoldDB" id="A0A2J6S7B5"/>
<comment type="subcellular location">
    <subcellularLocation>
        <location evidence="3">Cytoplasm</location>
    </subcellularLocation>
</comment>
<feature type="compositionally biased region" description="Basic and acidic residues" evidence="10">
    <location>
        <begin position="396"/>
        <end position="408"/>
    </location>
</feature>
<feature type="compositionally biased region" description="Low complexity" evidence="10">
    <location>
        <begin position="949"/>
        <end position="965"/>
    </location>
</feature>
<dbReference type="InterPro" id="IPR043519">
    <property type="entry name" value="NT_sf"/>
</dbReference>
<protein>
    <recommendedName>
        <fullName evidence="5">polynucleotide adenylyltransferase</fullName>
        <ecNumber evidence="5">2.7.7.19</ecNumber>
    </recommendedName>
</protein>
<evidence type="ECO:0000256" key="1">
    <source>
        <dbReference type="ARBA" id="ARBA00001936"/>
    </source>
</evidence>
<feature type="compositionally biased region" description="Polar residues" evidence="10">
    <location>
        <begin position="409"/>
        <end position="424"/>
    </location>
</feature>
<dbReference type="InterPro" id="IPR054708">
    <property type="entry name" value="MTPAP-like_central"/>
</dbReference>
<keyword evidence="6" id="KW-0963">Cytoplasm</keyword>
<dbReference type="STRING" id="1149755.A0A2J6S7B5"/>
<evidence type="ECO:0000256" key="6">
    <source>
        <dbReference type="ARBA" id="ARBA00022490"/>
    </source>
</evidence>
<dbReference type="Proteomes" id="UP000235786">
    <property type="component" value="Unassembled WGS sequence"/>
</dbReference>
<evidence type="ECO:0000259" key="12">
    <source>
        <dbReference type="Pfam" id="PF22600"/>
    </source>
</evidence>
<dbReference type="GO" id="GO:0031123">
    <property type="term" value="P:RNA 3'-end processing"/>
    <property type="evidence" value="ECO:0007669"/>
    <property type="project" value="TreeGrafter"/>
</dbReference>
<dbReference type="InterPro" id="IPR002058">
    <property type="entry name" value="PAP_assoc"/>
</dbReference>
<dbReference type="GO" id="GO:1990817">
    <property type="term" value="F:poly(A) RNA polymerase activity"/>
    <property type="evidence" value="ECO:0007669"/>
    <property type="project" value="UniProtKB-EC"/>
</dbReference>
<dbReference type="GO" id="GO:0050265">
    <property type="term" value="F:RNA uridylyltransferase activity"/>
    <property type="evidence" value="ECO:0007669"/>
    <property type="project" value="TreeGrafter"/>
</dbReference>
<keyword evidence="14" id="KW-1185">Reference proteome</keyword>
<evidence type="ECO:0000256" key="9">
    <source>
        <dbReference type="ARBA" id="ARBA00022842"/>
    </source>
</evidence>
<dbReference type="EMBL" id="KZ613939">
    <property type="protein sequence ID" value="PMD46658.1"/>
    <property type="molecule type" value="Genomic_DNA"/>
</dbReference>
<feature type="region of interest" description="Disordered" evidence="10">
    <location>
        <begin position="949"/>
        <end position="980"/>
    </location>
</feature>
<evidence type="ECO:0000313" key="13">
    <source>
        <dbReference type="EMBL" id="PMD46658.1"/>
    </source>
</evidence>
<evidence type="ECO:0000259" key="11">
    <source>
        <dbReference type="Pfam" id="PF03828"/>
    </source>
</evidence>
<keyword evidence="7" id="KW-0808">Transferase</keyword>
<accession>A0A2J6S7B5</accession>
<feature type="domain" description="PAP-associated" evidence="11">
    <location>
        <begin position="888"/>
        <end position="938"/>
    </location>
</feature>
<dbReference type="EC" id="2.7.7.19" evidence="5"/>
<keyword evidence="9" id="KW-0460">Magnesium</keyword>
<evidence type="ECO:0000256" key="2">
    <source>
        <dbReference type="ARBA" id="ARBA00001946"/>
    </source>
</evidence>
<evidence type="ECO:0000256" key="8">
    <source>
        <dbReference type="ARBA" id="ARBA00022723"/>
    </source>
</evidence>
<feature type="compositionally biased region" description="Acidic residues" evidence="10">
    <location>
        <begin position="386"/>
        <end position="395"/>
    </location>
</feature>
<dbReference type="Pfam" id="PF22600">
    <property type="entry name" value="MTPAP-like_central"/>
    <property type="match status" value="1"/>
</dbReference>
<organism evidence="13 14">
    <name type="scientific">Hyaloscypha variabilis (strain UAMH 11265 / GT02V1 / F)</name>
    <name type="common">Meliniomyces variabilis</name>
    <dbReference type="NCBI Taxonomy" id="1149755"/>
    <lineage>
        <taxon>Eukaryota</taxon>
        <taxon>Fungi</taxon>
        <taxon>Dikarya</taxon>
        <taxon>Ascomycota</taxon>
        <taxon>Pezizomycotina</taxon>
        <taxon>Leotiomycetes</taxon>
        <taxon>Helotiales</taxon>
        <taxon>Hyaloscyphaceae</taxon>
        <taxon>Hyaloscypha</taxon>
        <taxon>Hyaloscypha variabilis</taxon>
    </lineage>
</organism>
<comment type="cofactor">
    <cofactor evidence="2">
        <name>Mg(2+)</name>
        <dbReference type="ChEBI" id="CHEBI:18420"/>
    </cofactor>
</comment>
<reference evidence="13 14" key="1">
    <citation type="submission" date="2016-04" db="EMBL/GenBank/DDBJ databases">
        <title>A degradative enzymes factory behind the ericoid mycorrhizal symbiosis.</title>
        <authorList>
            <consortium name="DOE Joint Genome Institute"/>
            <person name="Martino E."/>
            <person name="Morin E."/>
            <person name="Grelet G."/>
            <person name="Kuo A."/>
            <person name="Kohler A."/>
            <person name="Daghino S."/>
            <person name="Barry K."/>
            <person name="Choi C."/>
            <person name="Cichocki N."/>
            <person name="Clum A."/>
            <person name="Copeland A."/>
            <person name="Hainaut M."/>
            <person name="Haridas S."/>
            <person name="Labutti K."/>
            <person name="Lindquist E."/>
            <person name="Lipzen A."/>
            <person name="Khouja H.-R."/>
            <person name="Murat C."/>
            <person name="Ohm R."/>
            <person name="Olson A."/>
            <person name="Spatafora J."/>
            <person name="Veneault-Fourrey C."/>
            <person name="Henrissat B."/>
            <person name="Grigoriev I."/>
            <person name="Martin F."/>
            <person name="Perotto S."/>
        </authorList>
    </citation>
    <scope>NUCLEOTIDE SEQUENCE [LARGE SCALE GENOMIC DNA]</scope>
    <source>
        <strain evidence="13 14">F</strain>
    </source>
</reference>
<gene>
    <name evidence="13" type="ORF">L207DRAFT_218503</name>
</gene>
<dbReference type="GO" id="GO:0010605">
    <property type="term" value="P:negative regulation of macromolecule metabolic process"/>
    <property type="evidence" value="ECO:0007669"/>
    <property type="project" value="UniProtKB-ARBA"/>
</dbReference>
<dbReference type="GO" id="GO:0005737">
    <property type="term" value="C:cytoplasm"/>
    <property type="evidence" value="ECO:0007669"/>
    <property type="project" value="UniProtKB-SubCell"/>
</dbReference>
<evidence type="ECO:0000256" key="10">
    <source>
        <dbReference type="SAM" id="MobiDB-lite"/>
    </source>
</evidence>
<evidence type="ECO:0000256" key="4">
    <source>
        <dbReference type="ARBA" id="ARBA00008593"/>
    </source>
</evidence>
<dbReference type="OrthoDB" id="407432at2759"/>
<proteinExistence type="inferred from homology"/>
<evidence type="ECO:0000256" key="7">
    <source>
        <dbReference type="ARBA" id="ARBA00022679"/>
    </source>
</evidence>
<comment type="cofactor">
    <cofactor evidence="1">
        <name>Mn(2+)</name>
        <dbReference type="ChEBI" id="CHEBI:29035"/>
    </cofactor>
</comment>
<dbReference type="Pfam" id="PF03828">
    <property type="entry name" value="PAP_assoc"/>
    <property type="match status" value="1"/>
</dbReference>
<feature type="compositionally biased region" description="Polar residues" evidence="10">
    <location>
        <begin position="139"/>
        <end position="152"/>
    </location>
</feature>
<name>A0A2J6S7B5_HYAVF</name>
<dbReference type="PANTHER" id="PTHR12271:SF40">
    <property type="entry name" value="POLY(A) RNA POLYMERASE GLD2"/>
    <property type="match status" value="1"/>
</dbReference>
<evidence type="ECO:0000313" key="14">
    <source>
        <dbReference type="Proteomes" id="UP000235786"/>
    </source>
</evidence>
<feature type="region of interest" description="Disordered" evidence="10">
    <location>
        <begin position="381"/>
        <end position="447"/>
    </location>
</feature>
<dbReference type="SUPFAM" id="SSF81301">
    <property type="entry name" value="Nucleotidyltransferase"/>
    <property type="match status" value="1"/>
</dbReference>
<dbReference type="Gene3D" id="3.30.460.10">
    <property type="entry name" value="Beta Polymerase, domain 2"/>
    <property type="match status" value="1"/>
</dbReference>
<comment type="similarity">
    <text evidence="4">Belongs to the DNA polymerase type-B-like family.</text>
</comment>
<dbReference type="Gene3D" id="1.10.1410.10">
    <property type="match status" value="1"/>
</dbReference>
<feature type="compositionally biased region" description="Pro residues" evidence="10">
    <location>
        <begin position="153"/>
        <end position="162"/>
    </location>
</feature>
<feature type="compositionally biased region" description="Polar residues" evidence="10">
    <location>
        <begin position="163"/>
        <end position="198"/>
    </location>
</feature>
<dbReference type="SUPFAM" id="SSF81631">
    <property type="entry name" value="PAP/OAS1 substrate-binding domain"/>
    <property type="match status" value="1"/>
</dbReference>
<evidence type="ECO:0000256" key="5">
    <source>
        <dbReference type="ARBA" id="ARBA00012388"/>
    </source>
</evidence>
<feature type="region of interest" description="Disordered" evidence="10">
    <location>
        <begin position="1"/>
        <end position="226"/>
    </location>
</feature>
<sequence length="1086" mass="121334">MFPSQGTPDKGGGDLESRLRGLILSNANAATPPGAGQSAPLAPQTHVQGMTPPGQQESPVGAPIQGDVSEQSSLAGRKRPNQAQRRQMNAHLSIPIDTRPVPSAQAGRGSFGQYGPGPWGPPSHYGQFHDHQNQRYPHHQNQQYSPRFQNPNPGSPYSPRTPFPQTSPQSPMHQYQSGPSPQFQPRHQNQFTPHQQPGTFGRPPAQNRQLYQPGPSQGQGRGRTFHQNGDEIAHQSAHLENLVQERVPIVGIDLVEEAEKETFRAVVEKACQEAIAQYEKQELGNDKFDISTVELQCFGSLKSGFATKASDMDLALLTPKSIPAPDSPESPVPRLLERKLLDLGYGARLLTRTRVPIIKLCQKPTEKLLSDLLEERAKWESGFVADPEDEDEDVHEAETPDGAKEKLEIQSTRNQSKQENNVTEDFQAKARRSSSGEKQVSLRQQQQQSLGDYYNAAKRLLRKLGGRDLTSTSPDLNEEEGKILNSVCKAFISGLSSESLSTRLRNYASIAPLFDPSLPPLQRTLQGIWNQVEGERLAMAWDTRPLNEPDDKQEFEALTIVEAWRTLQDKYGPLTESAIYNRQLYNASEKLKKISSLQLVFLEQIQHEDPAFYYGRALKISNDLSTRNQSNSGDYITPIIVAHYIAGVGNQQIREVLQSTPHEGATLSRVSLHHRALQLAIDYEHALKSSYFEHSDRAAVEEYIALLRSRDFYQQDGPSETEIGLIAKIRTLPDPTHISPSKPRDRYKDHLEFPKTDIGIQCDINFSAHLALHNTQLLRCYSRTDPRVKSMILFIKHWAKVRGINTPYRGTLSSYGYVLMVLHYLVNIAQPFVCPNLQIVNHNPPGYLPPTEIEARTVCKGRDVRFWRNEAEIKNLSDRNLLNHNHDSVGTLLRGFFEYFAQNGQMSTGYNRGFDWGREVLSLRTVGGIVAKQEKGWTGAKTVVETSTIAAPPTPSSATLPEASSNSAALPGGQAQEVKTPKLPPKTMEETKEIRHRYLFAIEDPFELDHNVARTVTHNGIVSIRDEFRRAWRVIRSIGKPYEGQEGRLLDPVASGDENKSGLQELLNMIHGPAPAVKDGNQELHV</sequence>